<evidence type="ECO:0000256" key="2">
    <source>
        <dbReference type="ARBA" id="ARBA00023015"/>
    </source>
</evidence>
<feature type="domain" description="Phosphoribosyltransferase" evidence="5">
    <location>
        <begin position="3"/>
        <end position="162"/>
    </location>
</feature>
<dbReference type="InterPro" id="IPR050137">
    <property type="entry name" value="PyrR_bifunctional"/>
</dbReference>
<dbReference type="InterPro" id="IPR023050">
    <property type="entry name" value="PyrR"/>
</dbReference>
<keyword evidence="3 4" id="KW-0804">Transcription</keyword>
<dbReference type="InterPro" id="IPR029057">
    <property type="entry name" value="PRTase-like"/>
</dbReference>
<keyword evidence="2 4" id="KW-0805">Transcription regulation</keyword>
<dbReference type="EMBL" id="SOJT01000079">
    <property type="protein sequence ID" value="TET29416.1"/>
    <property type="molecule type" value="Genomic_DNA"/>
</dbReference>
<feature type="short sequence motif" description="PRPP-binding" evidence="4">
    <location>
        <begin position="96"/>
        <end position="108"/>
    </location>
</feature>
<accession>A0A523TGF9</accession>
<dbReference type="HAMAP" id="MF_01219">
    <property type="entry name" value="PyrR"/>
    <property type="match status" value="1"/>
</dbReference>
<dbReference type="Pfam" id="PF00156">
    <property type="entry name" value="Pribosyltran"/>
    <property type="match status" value="1"/>
</dbReference>
<protein>
    <recommendedName>
        <fullName evidence="4">Bifunctional protein PyrR</fullName>
    </recommendedName>
    <domain>
        <recommendedName>
            <fullName evidence="4">Pyrimidine operon regulatory protein</fullName>
        </recommendedName>
    </domain>
    <domain>
        <recommendedName>
            <fullName evidence="4">Uracil phosphoribosyltransferase</fullName>
            <shortName evidence="4">UPRTase</shortName>
            <ecNumber evidence="4">2.4.2.9</ecNumber>
        </recommendedName>
    </domain>
</protein>
<comment type="function">
    <text evidence="4">Also displays a weak uracil phosphoribosyltransferase activity which is not physiologically significant.</text>
</comment>
<dbReference type="Gene3D" id="3.40.50.2020">
    <property type="match status" value="1"/>
</dbReference>
<gene>
    <name evidence="4 6" type="primary">pyrR</name>
    <name evidence="6" type="ORF">E3J68_01770</name>
</gene>
<dbReference type="NCBIfam" id="NF003545">
    <property type="entry name" value="PRK05205.1-1"/>
    <property type="match status" value="1"/>
</dbReference>
<evidence type="ECO:0000259" key="5">
    <source>
        <dbReference type="Pfam" id="PF00156"/>
    </source>
</evidence>
<reference evidence="6 7" key="1">
    <citation type="submission" date="2019-03" db="EMBL/GenBank/DDBJ databases">
        <title>Metabolic potential of uncultured bacteria and archaea associated with petroleum seepage in deep-sea sediments.</title>
        <authorList>
            <person name="Dong X."/>
            <person name="Hubert C."/>
        </authorList>
    </citation>
    <scope>NUCLEOTIDE SEQUENCE [LARGE SCALE GENOMIC DNA]</scope>
    <source>
        <strain evidence="6">E44_bin3</strain>
    </source>
</reference>
<dbReference type="CDD" id="cd06223">
    <property type="entry name" value="PRTases_typeI"/>
    <property type="match status" value="1"/>
</dbReference>
<dbReference type="GO" id="GO:0006355">
    <property type="term" value="P:regulation of DNA-templated transcription"/>
    <property type="evidence" value="ECO:0007669"/>
    <property type="project" value="UniProtKB-UniRule"/>
</dbReference>
<keyword evidence="4 6" id="KW-0808">Transferase</keyword>
<dbReference type="FunFam" id="3.40.50.2020:FF:000020">
    <property type="entry name" value="Bifunctional protein PyrR"/>
    <property type="match status" value="1"/>
</dbReference>
<dbReference type="NCBIfam" id="NF003549">
    <property type="entry name" value="PRK05205.1-5"/>
    <property type="match status" value="1"/>
</dbReference>
<evidence type="ECO:0000256" key="3">
    <source>
        <dbReference type="ARBA" id="ARBA00023163"/>
    </source>
</evidence>
<keyword evidence="4 6" id="KW-0328">Glycosyltransferase</keyword>
<dbReference type="GO" id="GO:0004845">
    <property type="term" value="F:uracil phosphoribosyltransferase activity"/>
    <property type="evidence" value="ECO:0007669"/>
    <property type="project" value="UniProtKB-UniRule"/>
</dbReference>
<dbReference type="SUPFAM" id="SSF53271">
    <property type="entry name" value="PRTase-like"/>
    <property type="match status" value="1"/>
</dbReference>
<dbReference type="NCBIfam" id="NF003548">
    <property type="entry name" value="PRK05205.1-4"/>
    <property type="match status" value="1"/>
</dbReference>
<name>A0A523TGF9_UNCAE</name>
<comment type="caution">
    <text evidence="6">The sequence shown here is derived from an EMBL/GenBank/DDBJ whole genome shotgun (WGS) entry which is preliminary data.</text>
</comment>
<comment type="function">
    <text evidence="4">Regulates the transcription of the pyrimidine nucleotide (pyr) operon in response to exogenous pyrimidines.</text>
</comment>
<proteinExistence type="inferred from homology"/>
<dbReference type="Proteomes" id="UP000316517">
    <property type="component" value="Unassembled WGS sequence"/>
</dbReference>
<evidence type="ECO:0000313" key="7">
    <source>
        <dbReference type="Proteomes" id="UP000316517"/>
    </source>
</evidence>
<dbReference type="InterPro" id="IPR000836">
    <property type="entry name" value="PRTase_dom"/>
</dbReference>
<evidence type="ECO:0000313" key="6">
    <source>
        <dbReference type="EMBL" id="TET29416.1"/>
    </source>
</evidence>
<dbReference type="PANTHER" id="PTHR11608:SF0">
    <property type="entry name" value="BIFUNCTIONAL PROTEIN PYRR"/>
    <property type="match status" value="1"/>
</dbReference>
<sequence length="178" mass="20200">MSQLMDKEDIRRIIQRLSHEILEKNKGTKDLVIVGIQRRGVNLAERVSKMVEQIEGEALPTGILDITLYRDDLTQIAHQPIVRNTDISFSLEGKKVILVDDVLYTGRTVRAAIDVLLDFGRPQKIELAVLVDRGHRELPIRADYVGKNIPTSSEEMVEVKVQELDGKDEVLIIKRGEH</sequence>
<organism evidence="6 7">
    <name type="scientific">Aerophobetes bacterium</name>
    <dbReference type="NCBI Taxonomy" id="2030807"/>
    <lineage>
        <taxon>Bacteria</taxon>
        <taxon>Candidatus Aerophobota</taxon>
    </lineage>
</organism>
<comment type="similarity">
    <text evidence="1 4">Belongs to the purine/pyrimidine phosphoribosyltransferase family. PyrR subfamily.</text>
</comment>
<evidence type="ECO:0000256" key="1">
    <source>
        <dbReference type="ARBA" id="ARBA00005565"/>
    </source>
</evidence>
<dbReference type="PANTHER" id="PTHR11608">
    <property type="entry name" value="BIFUNCTIONAL PROTEIN PYRR"/>
    <property type="match status" value="1"/>
</dbReference>
<evidence type="ECO:0000256" key="4">
    <source>
        <dbReference type="HAMAP-Rule" id="MF_01219"/>
    </source>
</evidence>
<comment type="catalytic activity">
    <reaction evidence="4">
        <text>UMP + diphosphate = 5-phospho-alpha-D-ribose 1-diphosphate + uracil</text>
        <dbReference type="Rhea" id="RHEA:13017"/>
        <dbReference type="ChEBI" id="CHEBI:17568"/>
        <dbReference type="ChEBI" id="CHEBI:33019"/>
        <dbReference type="ChEBI" id="CHEBI:57865"/>
        <dbReference type="ChEBI" id="CHEBI:58017"/>
        <dbReference type="EC" id="2.4.2.9"/>
    </reaction>
</comment>
<dbReference type="AlphaFoldDB" id="A0A523TGF9"/>
<dbReference type="EC" id="2.4.2.9" evidence="4"/>